<dbReference type="RefSeq" id="WP_183602247.1">
    <property type="nucleotide sequence ID" value="NZ_JACHXK010000011.1"/>
</dbReference>
<dbReference type="AlphaFoldDB" id="A0A7W5B0W3"/>
<reference evidence="1 2" key="1">
    <citation type="submission" date="2020-08" db="EMBL/GenBank/DDBJ databases">
        <title>Genomic Encyclopedia of Type Strains, Phase III (KMG-III): the genomes of soil and plant-associated and newly described type strains.</title>
        <authorList>
            <person name="Whitman W."/>
        </authorList>
    </citation>
    <scope>NUCLEOTIDE SEQUENCE [LARGE SCALE GENOMIC DNA]</scope>
    <source>
        <strain evidence="1 2">CECT 5862</strain>
    </source>
</reference>
<proteinExistence type="predicted"/>
<dbReference type="Proteomes" id="UP000570361">
    <property type="component" value="Unassembled WGS sequence"/>
</dbReference>
<gene>
    <name evidence="1" type="ORF">FHS18_004288</name>
</gene>
<evidence type="ECO:0000313" key="2">
    <source>
        <dbReference type="Proteomes" id="UP000570361"/>
    </source>
</evidence>
<name>A0A7W5B0W3_9BACL</name>
<evidence type="ECO:0000313" key="1">
    <source>
        <dbReference type="EMBL" id="MBB3112202.1"/>
    </source>
</evidence>
<dbReference type="EMBL" id="JACHXK010000011">
    <property type="protein sequence ID" value="MBB3112202.1"/>
    <property type="molecule type" value="Genomic_DNA"/>
</dbReference>
<organism evidence="1 2">
    <name type="scientific">Paenibacillus phyllosphaerae</name>
    <dbReference type="NCBI Taxonomy" id="274593"/>
    <lineage>
        <taxon>Bacteria</taxon>
        <taxon>Bacillati</taxon>
        <taxon>Bacillota</taxon>
        <taxon>Bacilli</taxon>
        <taxon>Bacillales</taxon>
        <taxon>Paenibacillaceae</taxon>
        <taxon>Paenibacillus</taxon>
    </lineage>
</organism>
<protein>
    <submittedName>
        <fullName evidence="1">Uncharacterized protein</fullName>
    </submittedName>
</protein>
<sequence length="166" mass="19672">MDQLRIEPMKGIGLLRLGMSQSEVEDCLQIYTDKYEITYEQNPLRYHDPGAIKRSFQVEYDAEGRVNFIQICSSLKDVVRCTFETWDVFNMKAEELVDRIDQLSKYERNGFDLGFDYYFPELNLSFWRPVALSESDLQENWFKELAPAIQEDEKKNLYFECVSIKC</sequence>
<comment type="caution">
    <text evidence="1">The sequence shown here is derived from an EMBL/GenBank/DDBJ whole genome shotgun (WGS) entry which is preliminary data.</text>
</comment>
<accession>A0A7W5B0W3</accession>
<keyword evidence="2" id="KW-1185">Reference proteome</keyword>